<comment type="PTM">
    <text evidence="3">The conversion to 3-oxoalanine (also known as C-formylglycine, FGly), of a serine or cysteine residue in prokaryotes and of a cysteine residue in eukaryotes, is critical for catalytic activity.</text>
</comment>
<dbReference type="Proteomes" id="UP000005824">
    <property type="component" value="Unassembled WGS sequence"/>
</dbReference>
<dbReference type="InterPro" id="IPR050738">
    <property type="entry name" value="Sulfatase"/>
</dbReference>
<dbReference type="CDD" id="cd16146">
    <property type="entry name" value="ARS_like"/>
    <property type="match status" value="1"/>
</dbReference>
<protein>
    <submittedName>
        <fullName evidence="5">Sulfatase</fullName>
    </submittedName>
</protein>
<dbReference type="EMBL" id="ABVL01000009">
    <property type="protein sequence ID" value="EDY19201.1"/>
    <property type="molecule type" value="Genomic_DNA"/>
</dbReference>
<dbReference type="InParanoid" id="B4D390"/>
<dbReference type="InterPro" id="IPR017850">
    <property type="entry name" value="Alkaline_phosphatase_core_sf"/>
</dbReference>
<evidence type="ECO:0000256" key="1">
    <source>
        <dbReference type="ARBA" id="ARBA00008779"/>
    </source>
</evidence>
<accession>B4D390</accession>
<dbReference type="eggNOG" id="COG3119">
    <property type="taxonomic scope" value="Bacteria"/>
</dbReference>
<dbReference type="Gene3D" id="3.40.720.10">
    <property type="entry name" value="Alkaline Phosphatase, subunit A"/>
    <property type="match status" value="1"/>
</dbReference>
<comment type="similarity">
    <text evidence="1">Belongs to the sulfatase family.</text>
</comment>
<feature type="modified residue" description="3-oxoalanine (Ser)" evidence="3">
    <location>
        <position position="80"/>
    </location>
</feature>
<keyword evidence="6" id="KW-1185">Reference proteome</keyword>
<name>B4D390_9BACT</name>
<dbReference type="STRING" id="497964.CfE428DRAFT_3378"/>
<dbReference type="AlphaFoldDB" id="B4D390"/>
<organism evidence="5 6">
    <name type="scientific">Chthoniobacter flavus Ellin428</name>
    <dbReference type="NCBI Taxonomy" id="497964"/>
    <lineage>
        <taxon>Bacteria</taxon>
        <taxon>Pseudomonadati</taxon>
        <taxon>Verrucomicrobiota</taxon>
        <taxon>Spartobacteria</taxon>
        <taxon>Chthoniobacterales</taxon>
        <taxon>Chthoniobacteraceae</taxon>
        <taxon>Chthoniobacter</taxon>
    </lineage>
</organism>
<keyword evidence="2" id="KW-0378">Hydrolase</keyword>
<proteinExistence type="inferred from homology"/>
<reference evidence="5 6" key="1">
    <citation type="journal article" date="2011" name="J. Bacteriol.">
        <title>Genome sequence of Chthoniobacter flavus Ellin428, an aerobic heterotrophic soil bacterium.</title>
        <authorList>
            <person name="Kant R."/>
            <person name="van Passel M.W."/>
            <person name="Palva A."/>
            <person name="Lucas S."/>
            <person name="Lapidus A."/>
            <person name="Glavina Del Rio T."/>
            <person name="Dalin E."/>
            <person name="Tice H."/>
            <person name="Bruce D."/>
            <person name="Goodwin L."/>
            <person name="Pitluck S."/>
            <person name="Larimer F.W."/>
            <person name="Land M.L."/>
            <person name="Hauser L."/>
            <person name="Sangwan P."/>
            <person name="de Vos W.M."/>
            <person name="Janssen P.H."/>
            <person name="Smidt H."/>
        </authorList>
    </citation>
    <scope>NUCLEOTIDE SEQUENCE [LARGE SCALE GENOMIC DNA]</scope>
    <source>
        <strain evidence="5 6">Ellin428</strain>
    </source>
</reference>
<evidence type="ECO:0000313" key="5">
    <source>
        <dbReference type="EMBL" id="EDY19201.1"/>
    </source>
</evidence>
<dbReference type="InterPro" id="IPR000917">
    <property type="entry name" value="Sulfatase_N"/>
</dbReference>
<dbReference type="SUPFAM" id="SSF53649">
    <property type="entry name" value="Alkaline phosphatase-like"/>
    <property type="match status" value="1"/>
</dbReference>
<evidence type="ECO:0000259" key="4">
    <source>
        <dbReference type="Pfam" id="PF00884"/>
    </source>
</evidence>
<dbReference type="PANTHER" id="PTHR42693">
    <property type="entry name" value="ARYLSULFATASE FAMILY MEMBER"/>
    <property type="match status" value="1"/>
</dbReference>
<dbReference type="RefSeq" id="WP_006980703.1">
    <property type="nucleotide sequence ID" value="NZ_ABVL01000009.1"/>
</dbReference>
<evidence type="ECO:0000256" key="3">
    <source>
        <dbReference type="PIRSR" id="PIRSR600917-52"/>
    </source>
</evidence>
<evidence type="ECO:0000256" key="2">
    <source>
        <dbReference type="ARBA" id="ARBA00022801"/>
    </source>
</evidence>
<feature type="domain" description="Sulfatase N-terminal" evidence="4">
    <location>
        <begin position="33"/>
        <end position="343"/>
    </location>
</feature>
<dbReference type="GO" id="GO:0004065">
    <property type="term" value="F:arylsulfatase activity"/>
    <property type="evidence" value="ECO:0007669"/>
    <property type="project" value="TreeGrafter"/>
</dbReference>
<sequence length="483" mass="52804" precursor="true">MTRPPSSPSPAWSVLFAFALLLIGVGAAEAKPPSIVLVMADDLGYGDFACLGNPVAQTPAFDRFSKESVRFTNFHVSPTSSATRAALFTGRHEFRSGVTDVGGERERLQRDAMTIAQVLKSAGYATGVFGKWQLGDEPPYWPTRRGFEEMFIHGGQAIGQAGEGSSGDVPGNSHFDPVLLHNGEFTETLGFSTDVIFRHAIEWMDDQIDTGKPYFACIMPSAARPPVCPPEYERFYLRRKVAPELAPFFGMISNLDENFGVLLDKLQEWGSDENTVVIFLTDHGGATGVDVFNAGMRGGAGTPYEGGTRVPSFWRWPGHWTKGTDIAALTAHLDLFPTLAGIAETKIPDTAASKLEGRDLRALLEDPQHAWPDRLLFTHVGGWKKGAAAQSEHAQSSVRDSRFSLVNDREFYDLQTDPAQTKNVLGGHPEEAAKLRTAYDGWWKSIQPDLVNEDAPAAKLNAFPELLRKQLAEEAAKAAQDPK</sequence>
<comment type="caution">
    <text evidence="5">The sequence shown here is derived from an EMBL/GenBank/DDBJ whole genome shotgun (WGS) entry which is preliminary data.</text>
</comment>
<dbReference type="Pfam" id="PF00884">
    <property type="entry name" value="Sulfatase"/>
    <property type="match status" value="1"/>
</dbReference>
<gene>
    <name evidence="5" type="ORF">CfE428DRAFT_3378</name>
</gene>
<evidence type="ECO:0000313" key="6">
    <source>
        <dbReference type="Proteomes" id="UP000005824"/>
    </source>
</evidence>
<dbReference type="PANTHER" id="PTHR42693:SF53">
    <property type="entry name" value="ENDO-4-O-SULFATASE"/>
    <property type="match status" value="1"/>
</dbReference>
<dbReference type="Gene3D" id="3.30.1120.10">
    <property type="match status" value="1"/>
</dbReference>